<keyword evidence="1" id="KW-0645">Protease</keyword>
<dbReference type="GO" id="GO:0004222">
    <property type="term" value="F:metalloendopeptidase activity"/>
    <property type="evidence" value="ECO:0007669"/>
    <property type="project" value="InterPro"/>
</dbReference>
<dbReference type="InterPro" id="IPR024079">
    <property type="entry name" value="MetalloPept_cat_dom_sf"/>
</dbReference>
<feature type="binding site" evidence="8">
    <location>
        <position position="370"/>
    </location>
    <ligand>
        <name>Zn(2+)</name>
        <dbReference type="ChEBI" id="CHEBI:29105"/>
        <note>catalytic</note>
    </ligand>
</feature>
<feature type="region of interest" description="Disordered" evidence="9">
    <location>
        <begin position="870"/>
        <end position="953"/>
    </location>
</feature>
<proteinExistence type="predicted"/>
<evidence type="ECO:0000256" key="5">
    <source>
        <dbReference type="ARBA" id="ARBA00023049"/>
    </source>
</evidence>
<keyword evidence="2 8" id="KW-0479">Metal-binding</keyword>
<evidence type="ECO:0000256" key="7">
    <source>
        <dbReference type="ARBA" id="ARBA00023180"/>
    </source>
</evidence>
<dbReference type="PROSITE" id="PS50215">
    <property type="entry name" value="ADAM_MEPRO"/>
    <property type="match status" value="1"/>
</dbReference>
<dbReference type="PANTHER" id="PTHR11905">
    <property type="entry name" value="ADAM A DISINTEGRIN AND METALLOPROTEASE DOMAIN"/>
    <property type="match status" value="1"/>
</dbReference>
<accession>A0AAE1DI26</accession>
<dbReference type="Gene3D" id="3.40.1620.60">
    <property type="match status" value="1"/>
</dbReference>
<dbReference type="InterPro" id="IPR041645">
    <property type="entry name" value="ADAMTS_CR_2"/>
</dbReference>
<dbReference type="EMBL" id="JAWDGP010003728">
    <property type="protein sequence ID" value="KAK3771509.1"/>
    <property type="molecule type" value="Genomic_DNA"/>
</dbReference>
<evidence type="ECO:0000256" key="1">
    <source>
        <dbReference type="ARBA" id="ARBA00022670"/>
    </source>
</evidence>
<feature type="region of interest" description="Disordered" evidence="9">
    <location>
        <begin position="114"/>
        <end position="133"/>
    </location>
</feature>
<feature type="binding site" evidence="8">
    <location>
        <position position="380"/>
    </location>
    <ligand>
        <name>Zn(2+)</name>
        <dbReference type="ChEBI" id="CHEBI:29105"/>
        <note>catalytic</note>
    </ligand>
</feature>
<evidence type="ECO:0000259" key="11">
    <source>
        <dbReference type="PROSITE" id="PS50215"/>
    </source>
</evidence>
<dbReference type="Pfam" id="PF01421">
    <property type="entry name" value="Reprolysin"/>
    <property type="match status" value="1"/>
</dbReference>
<keyword evidence="3" id="KW-0378">Hydrolase</keyword>
<dbReference type="SUPFAM" id="SSF55486">
    <property type="entry name" value="Metalloproteases ('zincins'), catalytic domain"/>
    <property type="match status" value="1"/>
</dbReference>
<keyword evidence="10" id="KW-0732">Signal</keyword>
<feature type="compositionally biased region" description="Polar residues" evidence="9">
    <location>
        <begin position="934"/>
        <end position="953"/>
    </location>
</feature>
<evidence type="ECO:0000256" key="10">
    <source>
        <dbReference type="SAM" id="SignalP"/>
    </source>
</evidence>
<feature type="signal peptide" evidence="10">
    <location>
        <begin position="1"/>
        <end position="29"/>
    </location>
</feature>
<keyword evidence="13" id="KW-1185">Reference proteome</keyword>
<feature type="chain" id="PRO_5042180328" description="Peptidase M12B domain-containing protein" evidence="10">
    <location>
        <begin position="30"/>
        <end position="953"/>
    </location>
</feature>
<dbReference type="Gene3D" id="3.40.390.10">
    <property type="entry name" value="Collagenase (Catalytic Domain)"/>
    <property type="match status" value="1"/>
</dbReference>
<feature type="binding site" evidence="8">
    <location>
        <position position="374"/>
    </location>
    <ligand>
        <name>Zn(2+)</name>
        <dbReference type="ChEBI" id="CHEBI:29105"/>
        <note>catalytic</note>
    </ligand>
</feature>
<dbReference type="Proteomes" id="UP001283361">
    <property type="component" value="Unassembled WGS sequence"/>
</dbReference>
<evidence type="ECO:0000256" key="2">
    <source>
        <dbReference type="ARBA" id="ARBA00022723"/>
    </source>
</evidence>
<comment type="caution">
    <text evidence="12">The sequence shown here is derived from an EMBL/GenBank/DDBJ whole genome shotgun (WGS) entry which is preliminary data.</text>
</comment>
<protein>
    <recommendedName>
        <fullName evidence="11">Peptidase M12B domain-containing protein</fullName>
    </recommendedName>
</protein>
<comment type="caution">
    <text evidence="8">Lacks conserved residue(s) required for the propagation of feature annotation.</text>
</comment>
<sequence length="953" mass="104481">MFSGKPALSMQLVGFTLFILLTSKHVTDAQSRFQPGSLGAIPEGLGSVGGLQPIARQGSVGGLQPTARQGSYGGLQPRAREGSVGGLQPTAQQGSVGGLQPRARQGSVEGLQPRARQGSVGGLQPTARQGSYGGLQPRAREGSVGGLQPIAPLDPFSSSGNALGVLPGSAGLGGQVVGPSAQRLGGNARGGLRSRGQVLAPVPPQMSVELLLLVDKMAKDRWASKMPGATPKAREENALTAMEQFLESVVHGVNELYASLGKYNLFVDVRIVAIRQINNLWAGTAKSAGAPNQIAANQAIDTFYDWSWRNRRSLPGFDHALLLTGFDVVDHTNASKPTTGVAYKGVMCKFGSISVIENSFTFQMVHDIAHELGHSLGCDHDGERNTCDGSDGFIMSVRPDVNSTNRWDFSPCSADSIREDIALLERDNANCLRKTTAEKTVAPQLGTVLNADKQCKFLFGQEAYFCRDFYNTSSDYHQLCSSLWCSESLNATQCVSHIASDGFLCGDSMICSRGQCIKVEGAPMALDSCPQGDQPGIVLDGMTCEDIVRLTPWACYDDFYRRKCCIACPGISKRSAAPDCPYGDREAWCQTDKMKYPYDCYLNNATCCQTCAQLQDDSKPGCEYGDHSAECVTDLDLPLGCYWNEELCCSTCAQYKNMSNVDCEYGDKSTWCKNQLEVPNGCYLNKDLCCGTCQEHINLENKACPYGDRYPKWCPTVTPYRCYNETVRDWCCDSCSQLYNTSNDGCEYGDKFKNCEDLIYPYACYHPTNQDACCGFCSIYANIIEGSDDSCIFGDKQAWCWKLTLTYDDSEWCPLDAENDHCCGTCRYNSSAVPVFGYRLLEEGLEQVTLLGNQFKTEVKAVIEERKKEEKALRQKEEEERRKKQVEEEREGQAQEEGTAREEEKETLRLGESKEPESTSKPSSENDEVEIVDMSSTEIYTEQTTPSSPAQEV</sequence>
<evidence type="ECO:0000256" key="3">
    <source>
        <dbReference type="ARBA" id="ARBA00022801"/>
    </source>
</evidence>
<dbReference type="InterPro" id="IPR006586">
    <property type="entry name" value="ADAM_Cys-rich"/>
</dbReference>
<evidence type="ECO:0000256" key="4">
    <source>
        <dbReference type="ARBA" id="ARBA00022833"/>
    </source>
</evidence>
<feature type="active site" evidence="8">
    <location>
        <position position="371"/>
    </location>
</feature>
<evidence type="ECO:0000313" key="12">
    <source>
        <dbReference type="EMBL" id="KAK3771509.1"/>
    </source>
</evidence>
<dbReference type="SMART" id="SM00608">
    <property type="entry name" value="ACR"/>
    <property type="match status" value="1"/>
</dbReference>
<evidence type="ECO:0000313" key="13">
    <source>
        <dbReference type="Proteomes" id="UP001283361"/>
    </source>
</evidence>
<dbReference type="GO" id="GO:0046872">
    <property type="term" value="F:metal ion binding"/>
    <property type="evidence" value="ECO:0007669"/>
    <property type="project" value="UniProtKB-KW"/>
</dbReference>
<organism evidence="12 13">
    <name type="scientific">Elysia crispata</name>
    <name type="common">lettuce slug</name>
    <dbReference type="NCBI Taxonomy" id="231223"/>
    <lineage>
        <taxon>Eukaryota</taxon>
        <taxon>Metazoa</taxon>
        <taxon>Spiralia</taxon>
        <taxon>Lophotrochozoa</taxon>
        <taxon>Mollusca</taxon>
        <taxon>Gastropoda</taxon>
        <taxon>Heterobranchia</taxon>
        <taxon>Euthyneura</taxon>
        <taxon>Panpulmonata</taxon>
        <taxon>Sacoglossa</taxon>
        <taxon>Placobranchoidea</taxon>
        <taxon>Plakobranchidae</taxon>
        <taxon>Elysia</taxon>
    </lineage>
</organism>
<dbReference type="GO" id="GO:0006509">
    <property type="term" value="P:membrane protein ectodomain proteolysis"/>
    <property type="evidence" value="ECO:0007669"/>
    <property type="project" value="TreeGrafter"/>
</dbReference>
<evidence type="ECO:0000256" key="6">
    <source>
        <dbReference type="ARBA" id="ARBA00023157"/>
    </source>
</evidence>
<name>A0AAE1DI26_9GAST</name>
<reference evidence="12" key="1">
    <citation type="journal article" date="2023" name="G3 (Bethesda)">
        <title>A reference genome for the long-term kleptoplast-retaining sea slug Elysia crispata morphotype clarki.</title>
        <authorList>
            <person name="Eastman K.E."/>
            <person name="Pendleton A.L."/>
            <person name="Shaikh M.A."/>
            <person name="Suttiyut T."/>
            <person name="Ogas R."/>
            <person name="Tomko P."/>
            <person name="Gavelis G."/>
            <person name="Widhalm J.R."/>
            <person name="Wisecaver J.H."/>
        </authorList>
    </citation>
    <scope>NUCLEOTIDE SEQUENCE</scope>
    <source>
        <strain evidence="12">ECLA1</strain>
    </source>
</reference>
<feature type="compositionally biased region" description="Basic and acidic residues" evidence="9">
    <location>
        <begin position="870"/>
        <end position="918"/>
    </location>
</feature>
<dbReference type="CDD" id="cd22249">
    <property type="entry name" value="UDM1_RNF168_RNF169-like"/>
    <property type="match status" value="1"/>
</dbReference>
<dbReference type="Pfam" id="PF17771">
    <property type="entry name" value="ADAMTS_CR_2"/>
    <property type="match status" value="1"/>
</dbReference>
<feature type="domain" description="Peptidase M12B" evidence="11">
    <location>
        <begin position="206"/>
        <end position="419"/>
    </location>
</feature>
<dbReference type="InterPro" id="IPR001590">
    <property type="entry name" value="Peptidase_M12B"/>
</dbReference>
<keyword evidence="5" id="KW-0482">Metalloprotease</keyword>
<gene>
    <name evidence="12" type="ORF">RRG08_016913</name>
</gene>
<keyword evidence="4 8" id="KW-0862">Zinc</keyword>
<dbReference type="PANTHER" id="PTHR11905:SF159">
    <property type="entry name" value="ADAM METALLOPROTEASE"/>
    <property type="match status" value="1"/>
</dbReference>
<evidence type="ECO:0000256" key="9">
    <source>
        <dbReference type="SAM" id="MobiDB-lite"/>
    </source>
</evidence>
<keyword evidence="7" id="KW-0325">Glycoprotein</keyword>
<feature type="region of interest" description="Disordered" evidence="9">
    <location>
        <begin position="59"/>
        <end position="104"/>
    </location>
</feature>
<evidence type="ECO:0000256" key="8">
    <source>
        <dbReference type="PROSITE-ProRule" id="PRU00276"/>
    </source>
</evidence>
<keyword evidence="6" id="KW-1015">Disulfide bond</keyword>
<dbReference type="AlphaFoldDB" id="A0AAE1DI26"/>